<feature type="site" description="Increases basicity of active site His" evidence="1">
    <location>
        <position position="136"/>
    </location>
</feature>
<feature type="binding site" evidence="2">
    <location>
        <position position="144"/>
    </location>
    <ligand>
        <name>acetyl-CoA</name>
        <dbReference type="ChEBI" id="CHEBI:57288"/>
    </ligand>
</feature>
<dbReference type="NCBIfam" id="TIGR03570">
    <property type="entry name" value="NeuD_NnaD"/>
    <property type="match status" value="1"/>
</dbReference>
<dbReference type="Proteomes" id="UP000641588">
    <property type="component" value="Unassembled WGS sequence"/>
</dbReference>
<feature type="active site" description="Proton acceptor" evidence="1">
    <location>
        <position position="135"/>
    </location>
</feature>
<dbReference type="InterPro" id="IPR011004">
    <property type="entry name" value="Trimer_LpxA-like_sf"/>
</dbReference>
<dbReference type="Gene3D" id="3.40.50.20">
    <property type="match status" value="1"/>
</dbReference>
<evidence type="ECO:0000313" key="5">
    <source>
        <dbReference type="Proteomes" id="UP000641588"/>
    </source>
</evidence>
<evidence type="ECO:0000259" key="3">
    <source>
        <dbReference type="Pfam" id="PF17836"/>
    </source>
</evidence>
<protein>
    <recommendedName>
        <fullName evidence="3">PglD N-terminal domain-containing protein</fullName>
    </recommendedName>
</protein>
<organism evidence="4 5">
    <name type="scientific">Paenibacillus foliorum</name>
    <dbReference type="NCBI Taxonomy" id="2654974"/>
    <lineage>
        <taxon>Bacteria</taxon>
        <taxon>Bacillati</taxon>
        <taxon>Bacillota</taxon>
        <taxon>Bacilli</taxon>
        <taxon>Bacillales</taxon>
        <taxon>Paenibacillaceae</taxon>
        <taxon>Paenibacillus</taxon>
    </lineage>
</organism>
<proteinExistence type="predicted"/>
<keyword evidence="5" id="KW-1185">Reference proteome</keyword>
<dbReference type="SUPFAM" id="SSF51161">
    <property type="entry name" value="Trimeric LpxA-like enzymes"/>
    <property type="match status" value="1"/>
</dbReference>
<dbReference type="InterPro" id="IPR050179">
    <property type="entry name" value="Trans_hexapeptide_repeat"/>
</dbReference>
<comment type="caution">
    <text evidence="4">The sequence shown here is derived from an EMBL/GenBank/DDBJ whole genome shotgun (WGS) entry which is preliminary data.</text>
</comment>
<accession>A0A972K3U5</accession>
<dbReference type="CDD" id="cd03360">
    <property type="entry name" value="LbH_AT_putative"/>
    <property type="match status" value="1"/>
</dbReference>
<dbReference type="InterPro" id="IPR041561">
    <property type="entry name" value="PglD_N"/>
</dbReference>
<dbReference type="PANTHER" id="PTHR43300">
    <property type="entry name" value="ACETYLTRANSFERASE"/>
    <property type="match status" value="1"/>
</dbReference>
<dbReference type="Pfam" id="PF17836">
    <property type="entry name" value="PglD_N"/>
    <property type="match status" value="1"/>
</dbReference>
<sequence length="212" mass="22017">MSGLLIIGAGGLGKVIAEIAMLLGKWDRIAFLDDRVDLKEVMGFPVIGKLTELDSYKDDYNSAFVAIGNNKTRLLWLQLVGISGFNIPTLIHPLSIVSKFSSIGEGAAVMAGAVINAHATIGKGCIVNTCASIDHDCTLEDGIHVSPGARVSGTVNIGRCSWVCVGSSIANDIRIGSHVIIAAGAAVVQDVPDNVMVAGVPAILKREIAAGK</sequence>
<feature type="domain" description="PglD N-terminal" evidence="3">
    <location>
        <begin position="4"/>
        <end position="77"/>
    </location>
</feature>
<name>A0A972K3U5_9BACL</name>
<dbReference type="EMBL" id="WHOD01000109">
    <property type="protein sequence ID" value="NOU97345.1"/>
    <property type="molecule type" value="Genomic_DNA"/>
</dbReference>
<feature type="binding site" evidence="2">
    <location>
        <position position="68"/>
    </location>
    <ligand>
        <name>substrate</name>
    </ligand>
</feature>
<dbReference type="PANTHER" id="PTHR43300:SF7">
    <property type="entry name" value="UDP-N-ACETYLBACILLOSAMINE N-ACETYLTRANSFERASE"/>
    <property type="match status" value="1"/>
</dbReference>
<dbReference type="Gene3D" id="2.160.10.10">
    <property type="entry name" value="Hexapeptide repeat proteins"/>
    <property type="match status" value="1"/>
</dbReference>
<dbReference type="AlphaFoldDB" id="A0A972K3U5"/>
<dbReference type="RefSeq" id="WP_171655579.1">
    <property type="nucleotide sequence ID" value="NZ_WHOD01000109.1"/>
</dbReference>
<evidence type="ECO:0000256" key="1">
    <source>
        <dbReference type="PIRSR" id="PIRSR620019-1"/>
    </source>
</evidence>
<dbReference type="InterPro" id="IPR020019">
    <property type="entry name" value="AcTrfase_PglD-like"/>
</dbReference>
<evidence type="ECO:0000313" key="4">
    <source>
        <dbReference type="EMBL" id="NOU97345.1"/>
    </source>
</evidence>
<evidence type="ECO:0000256" key="2">
    <source>
        <dbReference type="PIRSR" id="PIRSR620019-2"/>
    </source>
</evidence>
<gene>
    <name evidence="4" type="ORF">GC093_29555</name>
</gene>
<reference evidence="4" key="1">
    <citation type="submission" date="2019-10" db="EMBL/GenBank/DDBJ databases">
        <title>Description of Paenibacillus glebae sp. nov.</title>
        <authorList>
            <person name="Carlier A."/>
            <person name="Qi S."/>
        </authorList>
    </citation>
    <scope>NUCLEOTIDE SEQUENCE</scope>
    <source>
        <strain evidence="4">LMG 31456</strain>
    </source>
</reference>